<feature type="non-terminal residue" evidence="1">
    <location>
        <position position="41"/>
    </location>
</feature>
<accession>A0A820H356</accession>
<organism evidence="1 2">
    <name type="scientific">Adineta steineri</name>
    <dbReference type="NCBI Taxonomy" id="433720"/>
    <lineage>
        <taxon>Eukaryota</taxon>
        <taxon>Metazoa</taxon>
        <taxon>Spiralia</taxon>
        <taxon>Gnathifera</taxon>
        <taxon>Rotifera</taxon>
        <taxon>Eurotatoria</taxon>
        <taxon>Bdelloidea</taxon>
        <taxon>Adinetida</taxon>
        <taxon>Adinetidae</taxon>
        <taxon>Adineta</taxon>
    </lineage>
</organism>
<proteinExistence type="predicted"/>
<evidence type="ECO:0000313" key="2">
    <source>
        <dbReference type="Proteomes" id="UP000663881"/>
    </source>
</evidence>
<evidence type="ECO:0000313" key="1">
    <source>
        <dbReference type="EMBL" id="CAF4289410.1"/>
    </source>
</evidence>
<protein>
    <submittedName>
        <fullName evidence="1">Uncharacterized protein</fullName>
    </submittedName>
</protein>
<dbReference type="EMBL" id="CAJOAY010015404">
    <property type="protein sequence ID" value="CAF4289410.1"/>
    <property type="molecule type" value="Genomic_DNA"/>
</dbReference>
<name>A0A820H356_9BILA</name>
<reference evidence="1" key="1">
    <citation type="submission" date="2021-02" db="EMBL/GenBank/DDBJ databases">
        <authorList>
            <person name="Nowell W R."/>
        </authorList>
    </citation>
    <scope>NUCLEOTIDE SEQUENCE</scope>
</reference>
<sequence>SDPDLGELTISLCYLPNAKRVTVTIVKATSLKPMDITGKSD</sequence>
<dbReference type="Gene3D" id="2.60.40.150">
    <property type="entry name" value="C2 domain"/>
    <property type="match status" value="1"/>
</dbReference>
<feature type="non-terminal residue" evidence="1">
    <location>
        <position position="1"/>
    </location>
</feature>
<dbReference type="InterPro" id="IPR035892">
    <property type="entry name" value="C2_domain_sf"/>
</dbReference>
<dbReference type="Proteomes" id="UP000663881">
    <property type="component" value="Unassembled WGS sequence"/>
</dbReference>
<dbReference type="AlphaFoldDB" id="A0A820H356"/>
<comment type="caution">
    <text evidence="1">The sequence shown here is derived from an EMBL/GenBank/DDBJ whole genome shotgun (WGS) entry which is preliminary data.</text>
</comment>
<gene>
    <name evidence="1" type="ORF">OKA104_LOCUS45609</name>
</gene>
<dbReference type="SUPFAM" id="SSF49562">
    <property type="entry name" value="C2 domain (Calcium/lipid-binding domain, CaLB)"/>
    <property type="match status" value="1"/>
</dbReference>